<dbReference type="GO" id="GO:0003700">
    <property type="term" value="F:DNA-binding transcription factor activity"/>
    <property type="evidence" value="ECO:0007669"/>
    <property type="project" value="InterPro"/>
</dbReference>
<keyword evidence="8" id="KW-1185">Reference proteome</keyword>
<dbReference type="CDD" id="cd07377">
    <property type="entry name" value="WHTH_GntR"/>
    <property type="match status" value="1"/>
</dbReference>
<dbReference type="KEGG" id="pry:Prubr_61480"/>
<evidence type="ECO:0000256" key="3">
    <source>
        <dbReference type="ARBA" id="ARBA00023015"/>
    </source>
</evidence>
<keyword evidence="2" id="KW-0663">Pyridoxal phosphate</keyword>
<evidence type="ECO:0000256" key="4">
    <source>
        <dbReference type="ARBA" id="ARBA00023125"/>
    </source>
</evidence>
<dbReference type="PROSITE" id="PS50949">
    <property type="entry name" value="HTH_GNTR"/>
    <property type="match status" value="1"/>
</dbReference>
<dbReference type="InterPro" id="IPR051446">
    <property type="entry name" value="HTH_trans_reg/aminotransferase"/>
</dbReference>
<dbReference type="PANTHER" id="PTHR46577">
    <property type="entry name" value="HTH-TYPE TRANSCRIPTIONAL REGULATORY PROTEIN GABR"/>
    <property type="match status" value="1"/>
</dbReference>
<dbReference type="SMART" id="SM00345">
    <property type="entry name" value="HTH_GNTR"/>
    <property type="match status" value="1"/>
</dbReference>
<sequence>MDVFLPDPAIRRGGLTQGLYDHLRTAISEGRLGPGDRVPPSRQLAAQFGVSRHTVTTVYGRLVGEGYLEGAGGGGTRVSTVFPAGAHGQAFSPGTLIARPGIPPAYAPEPGPVPGADLRLGTPDPTLFPHQQWRLRLTREMRYGAADLGTYADPVGDPQLRTAIAHWAGASRGVRAGAERVMVTAGAQQAFDLVLTALVSPGTVVAVEDPGYPRFRDLARVRGATVEGVPVDDEGIVVDALPSQATLVYVTPSHQFPLGCAMSLRRRQQLLHWARTHDAAIVEDDYDTELRFTGRPVEPLHLLDPDGRVVYVGTFSKTLSPALRLGYLVAPATLMPSLRTLCQLTSVGGDPFSQRALAGLLADGSMAAHLRRLRRSYAPRRAVLSRHLAADLGQRTTAIPAVAGLHVSLLLPPDVDETDLVRRAGQAGIAVEGLGRYATAGDPPAGIAIGIGAVDAETLDAALTRITKLLPSP</sequence>
<name>A0A810N778_9ACTN</name>
<dbReference type="SUPFAM" id="SSF53383">
    <property type="entry name" value="PLP-dependent transferases"/>
    <property type="match status" value="1"/>
</dbReference>
<dbReference type="RefSeq" id="WP_212818240.1">
    <property type="nucleotide sequence ID" value="NZ_AP023359.1"/>
</dbReference>
<dbReference type="GO" id="GO:0003677">
    <property type="term" value="F:DNA binding"/>
    <property type="evidence" value="ECO:0007669"/>
    <property type="project" value="UniProtKB-KW"/>
</dbReference>
<keyword evidence="4" id="KW-0238">DNA-binding</keyword>
<dbReference type="Gene3D" id="3.40.640.10">
    <property type="entry name" value="Type I PLP-dependent aspartate aminotransferase-like (Major domain)"/>
    <property type="match status" value="1"/>
</dbReference>
<dbReference type="GO" id="GO:0030170">
    <property type="term" value="F:pyridoxal phosphate binding"/>
    <property type="evidence" value="ECO:0007669"/>
    <property type="project" value="InterPro"/>
</dbReference>
<dbReference type="PANTHER" id="PTHR46577:SF1">
    <property type="entry name" value="HTH-TYPE TRANSCRIPTIONAL REGULATORY PROTEIN GABR"/>
    <property type="match status" value="1"/>
</dbReference>
<keyword evidence="5" id="KW-0804">Transcription</keyword>
<dbReference type="Pfam" id="PF00392">
    <property type="entry name" value="GntR"/>
    <property type="match status" value="1"/>
</dbReference>
<dbReference type="SUPFAM" id="SSF46785">
    <property type="entry name" value="Winged helix' DNA-binding domain"/>
    <property type="match status" value="1"/>
</dbReference>
<evidence type="ECO:0000313" key="7">
    <source>
        <dbReference type="EMBL" id="BCJ69127.1"/>
    </source>
</evidence>
<protein>
    <submittedName>
        <fullName evidence="7">GntR family transcriptional regulator</fullName>
    </submittedName>
</protein>
<dbReference type="InterPro" id="IPR036388">
    <property type="entry name" value="WH-like_DNA-bd_sf"/>
</dbReference>
<dbReference type="Gene3D" id="1.10.10.10">
    <property type="entry name" value="Winged helix-like DNA-binding domain superfamily/Winged helix DNA-binding domain"/>
    <property type="match status" value="1"/>
</dbReference>
<gene>
    <name evidence="7" type="ORF">Prubr_61480</name>
</gene>
<comment type="similarity">
    <text evidence="1">In the C-terminal section; belongs to the class-I pyridoxal-phosphate-dependent aminotransferase family.</text>
</comment>
<dbReference type="InterPro" id="IPR015421">
    <property type="entry name" value="PyrdxlP-dep_Trfase_major"/>
</dbReference>
<keyword evidence="3" id="KW-0805">Transcription regulation</keyword>
<feature type="domain" description="HTH gntR-type" evidence="6">
    <location>
        <begin position="13"/>
        <end position="81"/>
    </location>
</feature>
<dbReference type="Proteomes" id="UP000680866">
    <property type="component" value="Chromosome"/>
</dbReference>
<dbReference type="InterPro" id="IPR004839">
    <property type="entry name" value="Aminotransferase_I/II_large"/>
</dbReference>
<evidence type="ECO:0000256" key="2">
    <source>
        <dbReference type="ARBA" id="ARBA00022898"/>
    </source>
</evidence>
<dbReference type="AlphaFoldDB" id="A0A810N778"/>
<evidence type="ECO:0000313" key="8">
    <source>
        <dbReference type="Proteomes" id="UP000680866"/>
    </source>
</evidence>
<dbReference type="EMBL" id="AP023359">
    <property type="protein sequence ID" value="BCJ69127.1"/>
    <property type="molecule type" value="Genomic_DNA"/>
</dbReference>
<dbReference type="InterPro" id="IPR000524">
    <property type="entry name" value="Tscrpt_reg_HTH_GntR"/>
</dbReference>
<dbReference type="InterPro" id="IPR015424">
    <property type="entry name" value="PyrdxlP-dep_Trfase"/>
</dbReference>
<accession>A0A810N778</accession>
<organism evidence="7 8">
    <name type="scientific">Polymorphospora rubra</name>
    <dbReference type="NCBI Taxonomy" id="338584"/>
    <lineage>
        <taxon>Bacteria</taxon>
        <taxon>Bacillati</taxon>
        <taxon>Actinomycetota</taxon>
        <taxon>Actinomycetes</taxon>
        <taxon>Micromonosporales</taxon>
        <taxon>Micromonosporaceae</taxon>
        <taxon>Polymorphospora</taxon>
    </lineage>
</organism>
<evidence type="ECO:0000259" key="6">
    <source>
        <dbReference type="PROSITE" id="PS50949"/>
    </source>
</evidence>
<proteinExistence type="inferred from homology"/>
<dbReference type="PRINTS" id="PR00035">
    <property type="entry name" value="HTHGNTR"/>
</dbReference>
<evidence type="ECO:0000256" key="5">
    <source>
        <dbReference type="ARBA" id="ARBA00023163"/>
    </source>
</evidence>
<dbReference type="InterPro" id="IPR036390">
    <property type="entry name" value="WH_DNA-bd_sf"/>
</dbReference>
<evidence type="ECO:0000256" key="1">
    <source>
        <dbReference type="ARBA" id="ARBA00005384"/>
    </source>
</evidence>
<dbReference type="CDD" id="cd00609">
    <property type="entry name" value="AAT_like"/>
    <property type="match status" value="1"/>
</dbReference>
<dbReference type="Pfam" id="PF00155">
    <property type="entry name" value="Aminotran_1_2"/>
    <property type="match status" value="1"/>
</dbReference>
<reference evidence="7" key="1">
    <citation type="submission" date="2020-08" db="EMBL/GenBank/DDBJ databases">
        <title>Whole genome shotgun sequence of Polymorphospora rubra NBRC 101157.</title>
        <authorList>
            <person name="Komaki H."/>
            <person name="Tamura T."/>
        </authorList>
    </citation>
    <scope>NUCLEOTIDE SEQUENCE</scope>
    <source>
        <strain evidence="7">NBRC 101157</strain>
    </source>
</reference>